<dbReference type="EMBL" id="GGEC01073344">
    <property type="protein sequence ID" value="MBX53828.1"/>
    <property type="molecule type" value="Transcribed_RNA"/>
</dbReference>
<organism evidence="1">
    <name type="scientific">Rhizophora mucronata</name>
    <name type="common">Asiatic mangrove</name>
    <dbReference type="NCBI Taxonomy" id="61149"/>
    <lineage>
        <taxon>Eukaryota</taxon>
        <taxon>Viridiplantae</taxon>
        <taxon>Streptophyta</taxon>
        <taxon>Embryophyta</taxon>
        <taxon>Tracheophyta</taxon>
        <taxon>Spermatophyta</taxon>
        <taxon>Magnoliopsida</taxon>
        <taxon>eudicotyledons</taxon>
        <taxon>Gunneridae</taxon>
        <taxon>Pentapetalae</taxon>
        <taxon>rosids</taxon>
        <taxon>fabids</taxon>
        <taxon>Malpighiales</taxon>
        <taxon>Rhizophoraceae</taxon>
        <taxon>Rhizophora</taxon>
    </lineage>
</organism>
<evidence type="ECO:0000313" key="1">
    <source>
        <dbReference type="EMBL" id="MBX53828.1"/>
    </source>
</evidence>
<reference evidence="1" key="1">
    <citation type="submission" date="2018-02" db="EMBL/GenBank/DDBJ databases">
        <title>Rhizophora mucronata_Transcriptome.</title>
        <authorList>
            <person name="Meera S.P."/>
            <person name="Sreeshan A."/>
            <person name="Augustine A."/>
        </authorList>
    </citation>
    <scope>NUCLEOTIDE SEQUENCE</scope>
    <source>
        <tissue evidence="1">Leaf</tissue>
    </source>
</reference>
<dbReference type="AlphaFoldDB" id="A0A2P2PGF1"/>
<proteinExistence type="predicted"/>
<protein>
    <submittedName>
        <fullName evidence="1">Uncharacterized protein</fullName>
    </submittedName>
</protein>
<sequence>MITVIQLVVVVAEQRIAVGEKRPVTFSERGDDLPDTWVVDGWPRRAANFPPERFLRGQSV</sequence>
<name>A0A2P2PGF1_RHIMU</name>
<accession>A0A2P2PGF1</accession>